<accession>A0ABU1XV06</accession>
<feature type="signal peptide" evidence="1">
    <location>
        <begin position="1"/>
        <end position="22"/>
    </location>
</feature>
<dbReference type="PROSITE" id="PS50222">
    <property type="entry name" value="EF_HAND_2"/>
    <property type="match status" value="1"/>
</dbReference>
<keyword evidence="1" id="KW-0732">Signal</keyword>
<reference evidence="3 4" key="1">
    <citation type="submission" date="2023-07" db="EMBL/GenBank/DDBJ databases">
        <title>Sorghum-associated microbial communities from plants grown in Nebraska, USA.</title>
        <authorList>
            <person name="Schachtman D."/>
        </authorList>
    </citation>
    <scope>NUCLEOTIDE SEQUENCE [LARGE SCALE GENOMIC DNA]</scope>
    <source>
        <strain evidence="3 4">4099</strain>
    </source>
</reference>
<organism evidence="3 4">
    <name type="scientific">Luteimonas terrae</name>
    <dbReference type="NCBI Taxonomy" id="1530191"/>
    <lineage>
        <taxon>Bacteria</taxon>
        <taxon>Pseudomonadati</taxon>
        <taxon>Pseudomonadota</taxon>
        <taxon>Gammaproteobacteria</taxon>
        <taxon>Lysobacterales</taxon>
        <taxon>Lysobacteraceae</taxon>
        <taxon>Luteimonas</taxon>
    </lineage>
</organism>
<name>A0ABU1XV06_9GAMM</name>
<evidence type="ECO:0000313" key="4">
    <source>
        <dbReference type="Proteomes" id="UP001256588"/>
    </source>
</evidence>
<evidence type="ECO:0000259" key="2">
    <source>
        <dbReference type="PROSITE" id="PS50222"/>
    </source>
</evidence>
<keyword evidence="4" id="KW-1185">Reference proteome</keyword>
<dbReference type="RefSeq" id="WP_310232941.1">
    <property type="nucleotide sequence ID" value="NZ_JAVDWO010000002.1"/>
</dbReference>
<comment type="caution">
    <text evidence="3">The sequence shown here is derived from an EMBL/GenBank/DDBJ whole genome shotgun (WGS) entry which is preliminary data.</text>
</comment>
<protein>
    <submittedName>
        <fullName evidence="3">Ca2+-binding EF-hand superfamily protein</fullName>
    </submittedName>
</protein>
<dbReference type="Gene3D" id="1.10.238.10">
    <property type="entry name" value="EF-hand"/>
    <property type="match status" value="1"/>
</dbReference>
<dbReference type="Proteomes" id="UP001256588">
    <property type="component" value="Unassembled WGS sequence"/>
</dbReference>
<dbReference type="InterPro" id="IPR011992">
    <property type="entry name" value="EF-hand-dom_pair"/>
</dbReference>
<dbReference type="SUPFAM" id="SSF47473">
    <property type="entry name" value="EF-hand"/>
    <property type="match status" value="1"/>
</dbReference>
<dbReference type="Pfam" id="PF13202">
    <property type="entry name" value="EF-hand_5"/>
    <property type="match status" value="1"/>
</dbReference>
<sequence>MKRLCVATFASLLLLGTTLAQANPRGAAHVESMFRTIDTNRDGVITIAESDVAIEAEFRRHDLDKDGLWSYAEVRKQQLDAGASQLPPDLQAKVIAGVFAGYDVDGDRRITLANYRQVQTAFLLQADFDKDGQVTLREARQLHGVDAP</sequence>
<dbReference type="EMBL" id="JAVDWO010000002">
    <property type="protein sequence ID" value="MDR7192065.1"/>
    <property type="molecule type" value="Genomic_DNA"/>
</dbReference>
<evidence type="ECO:0000256" key="1">
    <source>
        <dbReference type="SAM" id="SignalP"/>
    </source>
</evidence>
<feature type="domain" description="EF-hand" evidence="2">
    <location>
        <begin position="25"/>
        <end position="60"/>
    </location>
</feature>
<proteinExistence type="predicted"/>
<evidence type="ECO:0000313" key="3">
    <source>
        <dbReference type="EMBL" id="MDR7192065.1"/>
    </source>
</evidence>
<dbReference type="InterPro" id="IPR002048">
    <property type="entry name" value="EF_hand_dom"/>
</dbReference>
<gene>
    <name evidence="3" type="ORF">J2W68_000773</name>
</gene>
<feature type="chain" id="PRO_5047494001" evidence="1">
    <location>
        <begin position="23"/>
        <end position="148"/>
    </location>
</feature>